<dbReference type="SUPFAM" id="SSF51316">
    <property type="entry name" value="Mss4-like"/>
    <property type="match status" value="1"/>
</dbReference>
<dbReference type="Pfam" id="PF04828">
    <property type="entry name" value="GFA"/>
    <property type="match status" value="1"/>
</dbReference>
<name>A0A931MKP2_9SPHN</name>
<evidence type="ECO:0000256" key="3">
    <source>
        <dbReference type="ARBA" id="ARBA00022833"/>
    </source>
</evidence>
<comment type="similarity">
    <text evidence="1">Belongs to the Gfa family.</text>
</comment>
<dbReference type="Gene3D" id="3.90.1590.10">
    <property type="entry name" value="glutathione-dependent formaldehyde- activating enzyme (gfa)"/>
    <property type="match status" value="1"/>
</dbReference>
<dbReference type="PANTHER" id="PTHR33337">
    <property type="entry name" value="GFA DOMAIN-CONTAINING PROTEIN"/>
    <property type="match status" value="1"/>
</dbReference>
<sequence length="142" mass="15159">MSAPYEGSCNCGAITATFASEPMAVRQCWCRKCQKASAGGPTTNALFATDTMDLRGAVKWSGYEADSGNTVEQGFCPECGTPIFGRNSARQGSWMVRLGFLDGDHDLFPDMAIWLDQAPAWARVPEGIETCATQPAPSPAKS</sequence>
<evidence type="ECO:0000256" key="2">
    <source>
        <dbReference type="ARBA" id="ARBA00022723"/>
    </source>
</evidence>
<dbReference type="Proteomes" id="UP000617634">
    <property type="component" value="Unassembled WGS sequence"/>
</dbReference>
<dbReference type="InterPro" id="IPR011057">
    <property type="entry name" value="Mss4-like_sf"/>
</dbReference>
<dbReference type="PROSITE" id="PS51891">
    <property type="entry name" value="CENP_V_GFA"/>
    <property type="match status" value="1"/>
</dbReference>
<keyword evidence="4" id="KW-0456">Lyase</keyword>
<protein>
    <submittedName>
        <fullName evidence="6">GFA family protein</fullName>
    </submittedName>
</protein>
<comment type="caution">
    <text evidence="6">The sequence shown here is derived from an EMBL/GenBank/DDBJ whole genome shotgun (WGS) entry which is preliminary data.</text>
</comment>
<evidence type="ECO:0000313" key="7">
    <source>
        <dbReference type="Proteomes" id="UP000617634"/>
    </source>
</evidence>
<keyword evidence="2" id="KW-0479">Metal-binding</keyword>
<dbReference type="InterPro" id="IPR006913">
    <property type="entry name" value="CENP-V/GFA"/>
</dbReference>
<dbReference type="GO" id="GO:0046872">
    <property type="term" value="F:metal ion binding"/>
    <property type="evidence" value="ECO:0007669"/>
    <property type="project" value="UniProtKB-KW"/>
</dbReference>
<dbReference type="GO" id="GO:0016846">
    <property type="term" value="F:carbon-sulfur lyase activity"/>
    <property type="evidence" value="ECO:0007669"/>
    <property type="project" value="InterPro"/>
</dbReference>
<evidence type="ECO:0000256" key="4">
    <source>
        <dbReference type="ARBA" id="ARBA00023239"/>
    </source>
</evidence>
<dbReference type="AlphaFoldDB" id="A0A931MKP2"/>
<feature type="domain" description="CENP-V/GFA" evidence="5">
    <location>
        <begin position="5"/>
        <end position="116"/>
    </location>
</feature>
<gene>
    <name evidence="6" type="ORF">I5E68_09285</name>
</gene>
<keyword evidence="7" id="KW-1185">Reference proteome</keyword>
<dbReference type="RefSeq" id="WP_197163149.1">
    <property type="nucleotide sequence ID" value="NZ_JADZGI010000001.1"/>
</dbReference>
<dbReference type="PANTHER" id="PTHR33337:SF40">
    <property type="entry name" value="CENP-V_GFA DOMAIN-CONTAINING PROTEIN-RELATED"/>
    <property type="match status" value="1"/>
</dbReference>
<proteinExistence type="inferred from homology"/>
<evidence type="ECO:0000259" key="5">
    <source>
        <dbReference type="PROSITE" id="PS51891"/>
    </source>
</evidence>
<evidence type="ECO:0000313" key="6">
    <source>
        <dbReference type="EMBL" id="MBH0113137.1"/>
    </source>
</evidence>
<organism evidence="6 7">
    <name type="scientific">Novosphingobium aureum</name>
    <dbReference type="NCBI Taxonomy" id="2792964"/>
    <lineage>
        <taxon>Bacteria</taxon>
        <taxon>Pseudomonadati</taxon>
        <taxon>Pseudomonadota</taxon>
        <taxon>Alphaproteobacteria</taxon>
        <taxon>Sphingomonadales</taxon>
        <taxon>Sphingomonadaceae</taxon>
        <taxon>Novosphingobium</taxon>
    </lineage>
</organism>
<dbReference type="EMBL" id="JADZGI010000001">
    <property type="protein sequence ID" value="MBH0113137.1"/>
    <property type="molecule type" value="Genomic_DNA"/>
</dbReference>
<accession>A0A931MKP2</accession>
<keyword evidence="3" id="KW-0862">Zinc</keyword>
<evidence type="ECO:0000256" key="1">
    <source>
        <dbReference type="ARBA" id="ARBA00005495"/>
    </source>
</evidence>
<reference evidence="6" key="1">
    <citation type="submission" date="2020-11" db="EMBL/GenBank/DDBJ databases">
        <title>Novosphingobium aureum sp. nov., a marine bacterium isolated from sediment of a salt flat.</title>
        <authorList>
            <person name="Yoo Y."/>
            <person name="Kim J.-J."/>
        </authorList>
    </citation>
    <scope>NUCLEOTIDE SEQUENCE</scope>
    <source>
        <strain evidence="6">YJ-S2-02</strain>
    </source>
</reference>